<dbReference type="PANTHER" id="PTHR22916:SF51">
    <property type="entry name" value="GLYCOSYLTRANSFERASE EPSH-RELATED"/>
    <property type="match status" value="1"/>
</dbReference>
<dbReference type="InterPro" id="IPR001173">
    <property type="entry name" value="Glyco_trans_2-like"/>
</dbReference>
<dbReference type="InterPro" id="IPR029044">
    <property type="entry name" value="Nucleotide-diphossugar_trans"/>
</dbReference>
<evidence type="ECO:0000256" key="2">
    <source>
        <dbReference type="ARBA" id="ARBA00022679"/>
    </source>
</evidence>
<dbReference type="Pfam" id="PF00535">
    <property type="entry name" value="Glycos_transf_2"/>
    <property type="match status" value="1"/>
</dbReference>
<evidence type="ECO:0000256" key="1">
    <source>
        <dbReference type="ARBA" id="ARBA00022676"/>
    </source>
</evidence>
<evidence type="ECO:0000313" key="4">
    <source>
        <dbReference type="Proteomes" id="UP000074850"/>
    </source>
</evidence>
<dbReference type="Gene3D" id="3.90.550.10">
    <property type="entry name" value="Spore Coat Polysaccharide Biosynthesis Protein SpsA, Chain A"/>
    <property type="match status" value="1"/>
</dbReference>
<evidence type="ECO:0000313" key="3">
    <source>
        <dbReference type="EMBL" id="CYV20122.1"/>
    </source>
</evidence>
<name>A0A116LB31_STRSU</name>
<dbReference type="AlphaFoldDB" id="A0A116LB31"/>
<protein>
    <submittedName>
        <fullName evidence="3">Glycosyl transferase CpsJ(V)</fullName>
    </submittedName>
</protein>
<dbReference type="PANTHER" id="PTHR22916">
    <property type="entry name" value="GLYCOSYLTRANSFERASE"/>
    <property type="match status" value="1"/>
</dbReference>
<dbReference type="SUPFAM" id="SSF53448">
    <property type="entry name" value="Nucleotide-diphospho-sugar transferases"/>
    <property type="match status" value="1"/>
</dbReference>
<sequence length="299" mass="35237">MDDLISVIVPVYNVEKYLSQCLESIINQTYKNIEILLINDASTDNSKQICQHYAQLDSRIKLFNKPENRGVSDSRNWGIENCVGEYIIFIDSDDYIEYNFIEKLYEVSISEYADIVVGEYYRYIENQGNFLIHVHNIIKEELSKHDCIDKIFLAHTDIFNFPVAKLIKKNLFFNDFKVSFPTDIRVCEDQFVIYQLYLKSKKTMYYSLAGYCYRTRTDGNLTSTLSDPESIEDIVESYLTQVFDLFLHGYPLENSFPYYSYRTSRYLAILEERGKTNTEISNRLLKFAYLIENGKQYET</sequence>
<dbReference type="CDD" id="cd00761">
    <property type="entry name" value="Glyco_tranf_GTA_type"/>
    <property type="match status" value="1"/>
</dbReference>
<dbReference type="GO" id="GO:0016757">
    <property type="term" value="F:glycosyltransferase activity"/>
    <property type="evidence" value="ECO:0007669"/>
    <property type="project" value="UniProtKB-KW"/>
</dbReference>
<accession>A0A116LB31</accession>
<dbReference type="RefSeq" id="WP_029173045.1">
    <property type="nucleotide sequence ID" value="NZ_CEDT01000025.1"/>
</dbReference>
<keyword evidence="2 3" id="KW-0808">Transferase</keyword>
<dbReference type="EMBL" id="FIHM01000006">
    <property type="protein sequence ID" value="CYV20122.1"/>
    <property type="molecule type" value="Genomic_DNA"/>
</dbReference>
<proteinExistence type="predicted"/>
<organism evidence="3 4">
    <name type="scientific">Streptococcus suis</name>
    <dbReference type="NCBI Taxonomy" id="1307"/>
    <lineage>
        <taxon>Bacteria</taxon>
        <taxon>Bacillati</taxon>
        <taxon>Bacillota</taxon>
        <taxon>Bacilli</taxon>
        <taxon>Lactobacillales</taxon>
        <taxon>Streptococcaceae</taxon>
        <taxon>Streptococcus</taxon>
    </lineage>
</organism>
<dbReference type="Proteomes" id="UP000074850">
    <property type="component" value="Unassembled WGS sequence"/>
</dbReference>
<keyword evidence="1" id="KW-0328">Glycosyltransferase</keyword>
<gene>
    <name evidence="3" type="primary">cpsJ</name>
    <name evidence="3" type="ORF">ERS132426_00515</name>
</gene>
<reference evidence="3 4" key="1">
    <citation type="submission" date="2016-02" db="EMBL/GenBank/DDBJ databases">
        <authorList>
            <consortium name="Pathogen Informatics"/>
        </authorList>
    </citation>
    <scope>NUCLEOTIDE SEQUENCE [LARGE SCALE GENOMIC DNA]</scope>
    <source>
        <strain evidence="3 4">LSS64</strain>
    </source>
</reference>